<evidence type="ECO:0000313" key="4">
    <source>
        <dbReference type="Proteomes" id="UP000198744"/>
    </source>
</evidence>
<dbReference type="OrthoDB" id="5328358at2"/>
<dbReference type="InterPro" id="IPR036812">
    <property type="entry name" value="NAD(P)_OxRdtase_dom_sf"/>
</dbReference>
<dbReference type="PANTHER" id="PTHR43625:SF77">
    <property type="entry name" value="ALDO-KETO REDUCTASE"/>
    <property type="match status" value="1"/>
</dbReference>
<gene>
    <name evidence="3" type="ORF">SAMN04489760_105171</name>
</gene>
<evidence type="ECO:0000313" key="3">
    <source>
        <dbReference type="EMBL" id="SEM16437.1"/>
    </source>
</evidence>
<dbReference type="GO" id="GO:0016491">
    <property type="term" value="F:oxidoreductase activity"/>
    <property type="evidence" value="ECO:0007669"/>
    <property type="project" value="UniProtKB-KW"/>
</dbReference>
<protein>
    <submittedName>
        <fullName evidence="3">Predicted oxidoreductase</fullName>
    </submittedName>
</protein>
<dbReference type="RefSeq" id="WP_093882696.1">
    <property type="nucleotide sequence ID" value="NZ_FOBS01000005.1"/>
</dbReference>
<dbReference type="AlphaFoldDB" id="A0A1H7W627"/>
<dbReference type="Gene3D" id="3.20.20.100">
    <property type="entry name" value="NADP-dependent oxidoreductase domain"/>
    <property type="match status" value="1"/>
</dbReference>
<dbReference type="STRING" id="43775.SAMN04489760_105171"/>
<dbReference type="EMBL" id="FOBS01000005">
    <property type="protein sequence ID" value="SEM16437.1"/>
    <property type="molecule type" value="Genomic_DNA"/>
</dbReference>
<sequence length="327" mass="35975">MQKRKLGNSGLEISTIGLGCMGMSYGYGPAADKKEMIALIHAAVDRGVTFFDTAEVYGPYTNEELVGEALAPFKGKVVIATKFGIYTKDGKQALDSKPTTIRQSIEGSLKRLNIDAVDLYYQHRVDPDVPIEEVAGTVKNLVREGKVKHWGLSEAGVQTILRAHAVLPVTAIQSEYSMMWRQPEEELLPALEELGIGFVPFSPLGKGFLTGRFDKHSTFDRSDFRSVVPRFRPENLDTNQILVHLIKEIAAGKSATPAQIALAWVLAQKPWIVPIPGTTKMDRLEENLGAADVKLTNGELHDLNEALAKIEISGDRYPAEYANRTGK</sequence>
<dbReference type="InterPro" id="IPR050791">
    <property type="entry name" value="Aldo-Keto_reductase"/>
</dbReference>
<keyword evidence="4" id="KW-1185">Reference proteome</keyword>
<feature type="domain" description="NADP-dependent oxidoreductase" evidence="2">
    <location>
        <begin position="16"/>
        <end position="306"/>
    </location>
</feature>
<dbReference type="InterPro" id="IPR023210">
    <property type="entry name" value="NADP_OxRdtase_dom"/>
</dbReference>
<organism evidence="3 4">
    <name type="scientific">Syntrophus gentianae</name>
    <dbReference type="NCBI Taxonomy" id="43775"/>
    <lineage>
        <taxon>Bacteria</taxon>
        <taxon>Pseudomonadati</taxon>
        <taxon>Thermodesulfobacteriota</taxon>
        <taxon>Syntrophia</taxon>
        <taxon>Syntrophales</taxon>
        <taxon>Syntrophaceae</taxon>
        <taxon>Syntrophus</taxon>
    </lineage>
</organism>
<reference evidence="3 4" key="1">
    <citation type="submission" date="2016-10" db="EMBL/GenBank/DDBJ databases">
        <authorList>
            <person name="de Groot N.N."/>
        </authorList>
    </citation>
    <scope>NUCLEOTIDE SEQUENCE [LARGE SCALE GENOMIC DNA]</scope>
    <source>
        <strain evidence="3 4">DSM 8423</strain>
    </source>
</reference>
<dbReference type="CDD" id="cd19078">
    <property type="entry name" value="AKR_AKR13C1_2"/>
    <property type="match status" value="1"/>
</dbReference>
<dbReference type="Proteomes" id="UP000198744">
    <property type="component" value="Unassembled WGS sequence"/>
</dbReference>
<dbReference type="Pfam" id="PF00248">
    <property type="entry name" value="Aldo_ket_red"/>
    <property type="match status" value="1"/>
</dbReference>
<dbReference type="SUPFAM" id="SSF51430">
    <property type="entry name" value="NAD(P)-linked oxidoreductase"/>
    <property type="match status" value="1"/>
</dbReference>
<accession>A0A1H7W627</accession>
<evidence type="ECO:0000259" key="2">
    <source>
        <dbReference type="Pfam" id="PF00248"/>
    </source>
</evidence>
<dbReference type="PANTHER" id="PTHR43625">
    <property type="entry name" value="AFLATOXIN B1 ALDEHYDE REDUCTASE"/>
    <property type="match status" value="1"/>
</dbReference>
<keyword evidence="1" id="KW-0560">Oxidoreductase</keyword>
<name>A0A1H7W627_9BACT</name>
<evidence type="ECO:0000256" key="1">
    <source>
        <dbReference type="ARBA" id="ARBA00023002"/>
    </source>
</evidence>
<dbReference type="GO" id="GO:0005737">
    <property type="term" value="C:cytoplasm"/>
    <property type="evidence" value="ECO:0007669"/>
    <property type="project" value="TreeGrafter"/>
</dbReference>
<proteinExistence type="predicted"/>